<feature type="domain" description="MOFRL-associated" evidence="1">
    <location>
        <begin position="25"/>
        <end position="250"/>
    </location>
</feature>
<dbReference type="RefSeq" id="WP_184773544.1">
    <property type="nucleotide sequence ID" value="NZ_JACHGI010000019.1"/>
</dbReference>
<dbReference type="GO" id="GO:0008887">
    <property type="term" value="F:glycerate kinase activity"/>
    <property type="evidence" value="ECO:0007669"/>
    <property type="project" value="InterPro"/>
</dbReference>
<evidence type="ECO:0000313" key="2">
    <source>
        <dbReference type="EMBL" id="MBB6469848.1"/>
    </source>
</evidence>
<dbReference type="PANTHER" id="PTHR12227">
    <property type="entry name" value="GLYCERATE KINASE"/>
    <property type="match status" value="1"/>
</dbReference>
<dbReference type="GO" id="GO:0016618">
    <property type="term" value="F:hydroxypyruvate reductase [NAD(P)H] activity"/>
    <property type="evidence" value="ECO:0007669"/>
    <property type="project" value="UniProtKB-EC"/>
</dbReference>
<protein>
    <submittedName>
        <fullName evidence="2">Hydroxypyruvate reductase</fullName>
        <ecNumber evidence="2">1.1.1.81</ecNumber>
    </submittedName>
</protein>
<dbReference type="InterPro" id="IPR039760">
    <property type="entry name" value="MOFRL_protein"/>
</dbReference>
<evidence type="ECO:0000313" key="3">
    <source>
        <dbReference type="Proteomes" id="UP000532373"/>
    </source>
</evidence>
<dbReference type="SUPFAM" id="SSF82544">
    <property type="entry name" value="GckA/TtuD-like"/>
    <property type="match status" value="1"/>
</dbReference>
<proteinExistence type="predicted"/>
<dbReference type="Gene3D" id="3.40.50.10180">
    <property type="entry name" value="Glycerate kinase, MOFRL-like N-terminal domain"/>
    <property type="match status" value="1"/>
</dbReference>
<dbReference type="Pfam" id="PF13660">
    <property type="entry name" value="DUF4147"/>
    <property type="match status" value="1"/>
</dbReference>
<dbReference type="Gene3D" id="3.40.1480.10">
    <property type="entry name" value="MOFRL domain"/>
    <property type="match status" value="1"/>
</dbReference>
<dbReference type="PANTHER" id="PTHR12227:SF0">
    <property type="entry name" value="GLYCERATE KINASE"/>
    <property type="match status" value="1"/>
</dbReference>
<reference evidence="2 3" key="1">
    <citation type="submission" date="2020-08" db="EMBL/GenBank/DDBJ databases">
        <title>Genomic Encyclopedia of Type Strains, Phase IV (KMG-IV): sequencing the most valuable type-strain genomes for metagenomic binning, comparative biology and taxonomic classification.</title>
        <authorList>
            <person name="Goeker M."/>
        </authorList>
    </citation>
    <scope>NUCLEOTIDE SEQUENCE [LARGE SCALE GENOMIC DNA]</scope>
    <source>
        <strain evidence="2 3">DSM 17454</strain>
    </source>
</reference>
<dbReference type="EMBL" id="JACHGI010000019">
    <property type="protein sequence ID" value="MBB6469848.1"/>
    <property type="molecule type" value="Genomic_DNA"/>
</dbReference>
<dbReference type="InterPro" id="IPR038614">
    <property type="entry name" value="GK_N_sf"/>
</dbReference>
<name>A0A8E1WJW4_9HYPH</name>
<dbReference type="InterPro" id="IPR037035">
    <property type="entry name" value="GK-like_C_sf"/>
</dbReference>
<dbReference type="EC" id="1.1.1.81" evidence="2"/>
<dbReference type="Proteomes" id="UP000532373">
    <property type="component" value="Unassembled WGS sequence"/>
</dbReference>
<evidence type="ECO:0000259" key="1">
    <source>
        <dbReference type="Pfam" id="PF13660"/>
    </source>
</evidence>
<organism evidence="2 3">
    <name type="scientific">Aminobacter carboxidus</name>
    <dbReference type="NCBI Taxonomy" id="376165"/>
    <lineage>
        <taxon>Bacteria</taxon>
        <taxon>Pseudomonadati</taxon>
        <taxon>Pseudomonadota</taxon>
        <taxon>Alphaproteobacteria</taxon>
        <taxon>Hyphomicrobiales</taxon>
        <taxon>Phyllobacteriaceae</taxon>
        <taxon>Aminobacter</taxon>
    </lineage>
</organism>
<dbReference type="AlphaFoldDB" id="A0A8E1WJW4"/>
<keyword evidence="2" id="KW-0560">Oxidoreductase</keyword>
<dbReference type="GO" id="GO:0005737">
    <property type="term" value="C:cytoplasm"/>
    <property type="evidence" value="ECO:0007669"/>
    <property type="project" value="TreeGrafter"/>
</dbReference>
<gene>
    <name evidence="2" type="ORF">HNQ96_005742</name>
</gene>
<comment type="caution">
    <text evidence="2">The sequence shown here is derived from an EMBL/GenBank/DDBJ whole genome shotgun (WGS) entry which is preliminary data.</text>
</comment>
<sequence>MKTLGGMMTHDLSTLSGDKLREEAIALFHEGIEAFDPEKAVASALHSRKTELELAKRVVLISIGMAACPMARAALPFVIAKLHGSCIVTNCENTSAVGAMEITVAGYPLPDERSASAAYAVEHAVRSAEPGDLVLVLVSSGGSAMICSPASGILLSDKIALNRALLHSGADLSEINAVRQQFSRLKGGRLAQLAGGARVLSLILSDLMDDDAGTIASGPTVKSATTAADALAVLIRYRLNGVISDAVRAYADRLLERTEAMNFSHVENVVVGSLDASLCKVIERAAVSHTIVKVDALEGGTCDVAARLHRVAKLQSEEPGPMAIVAGWSPAARMTGRERSQELALRFAVLDEQAPIGHSWAFLSGCAGRDRLSQAGGAIVDPGSVSRIRKFGCEPRALLEAGAFHSALQFSGDLFPISGASYSEADLQILLMNRTNKV</sequence>
<dbReference type="InterPro" id="IPR025286">
    <property type="entry name" value="MOFRL_assoc_dom"/>
</dbReference>
<accession>A0A8E1WJW4</accession>